<dbReference type="EC" id="5.3.1.24" evidence="3 9"/>
<dbReference type="InterPro" id="IPR011060">
    <property type="entry name" value="RibuloseP-bd_barrel"/>
</dbReference>
<keyword evidence="5 9" id="KW-0028">Amino-acid biosynthesis</keyword>
<feature type="domain" description="N-(5'phosphoribosyl) anthranilate isomerase (PRAI)" evidence="10">
    <location>
        <begin position="3"/>
        <end position="198"/>
    </location>
</feature>
<reference evidence="11 12" key="1">
    <citation type="submission" date="2024-06" db="EMBL/GenBank/DDBJ databases">
        <title>The Natural Products Discovery Center: Release of the First 8490 Sequenced Strains for Exploring Actinobacteria Biosynthetic Diversity.</title>
        <authorList>
            <person name="Kalkreuter E."/>
            <person name="Kautsar S.A."/>
            <person name="Yang D."/>
            <person name="Bader C.D."/>
            <person name="Teijaro C.N."/>
            <person name="Fluegel L."/>
            <person name="Davis C.M."/>
            <person name="Simpson J.R."/>
            <person name="Lauterbach L."/>
            <person name="Steele A.D."/>
            <person name="Gui C."/>
            <person name="Meng S."/>
            <person name="Li G."/>
            <person name="Viehrig K."/>
            <person name="Ye F."/>
            <person name="Su P."/>
            <person name="Kiefer A.F."/>
            <person name="Nichols A."/>
            <person name="Cepeda A.J."/>
            <person name="Yan W."/>
            <person name="Fan B."/>
            <person name="Jiang Y."/>
            <person name="Adhikari A."/>
            <person name="Zheng C.-J."/>
            <person name="Schuster L."/>
            <person name="Cowan T.M."/>
            <person name="Smanski M.J."/>
            <person name="Chevrette M.G."/>
            <person name="De Carvalho L.P.S."/>
            <person name="Shen B."/>
        </authorList>
    </citation>
    <scope>NUCLEOTIDE SEQUENCE [LARGE SCALE GENOMIC DNA]</scope>
    <source>
        <strain evidence="11 12">NPDC049344</strain>
    </source>
</reference>
<dbReference type="HAMAP" id="MF_00135">
    <property type="entry name" value="PRAI"/>
    <property type="match status" value="1"/>
</dbReference>
<evidence type="ECO:0000313" key="12">
    <source>
        <dbReference type="Proteomes" id="UP001552521"/>
    </source>
</evidence>
<evidence type="ECO:0000256" key="8">
    <source>
        <dbReference type="ARBA" id="ARBA00023235"/>
    </source>
</evidence>
<dbReference type="GO" id="GO:0016853">
    <property type="term" value="F:isomerase activity"/>
    <property type="evidence" value="ECO:0007669"/>
    <property type="project" value="UniProtKB-KW"/>
</dbReference>
<organism evidence="11 12">
    <name type="scientific">Streptomyces kurssanovii</name>
    <dbReference type="NCBI Taxonomy" id="67312"/>
    <lineage>
        <taxon>Bacteria</taxon>
        <taxon>Bacillati</taxon>
        <taxon>Actinomycetota</taxon>
        <taxon>Actinomycetes</taxon>
        <taxon>Kitasatosporales</taxon>
        <taxon>Streptomycetaceae</taxon>
        <taxon>Streptomyces</taxon>
    </lineage>
</organism>
<evidence type="ECO:0000259" key="10">
    <source>
        <dbReference type="Pfam" id="PF00697"/>
    </source>
</evidence>
<evidence type="ECO:0000313" key="11">
    <source>
        <dbReference type="EMBL" id="MEV4681975.1"/>
    </source>
</evidence>
<dbReference type="InterPro" id="IPR001240">
    <property type="entry name" value="PRAI_dom"/>
</dbReference>
<proteinExistence type="inferred from homology"/>
<evidence type="ECO:0000256" key="1">
    <source>
        <dbReference type="ARBA" id="ARBA00001164"/>
    </source>
</evidence>
<sequence>MLVKICGATTTAEVDAVAASGADLIGLWHHVPGGHADLTLDQLTALSARARSAGLTPVLVTFSADTGALSAAVRAAQVSWVQLHGFQTPGVLRALRAQCPDGLKIAKVLHVRDDTCLEGRLTGAYERAGADCFLFDAVTGDGRIGSTAQRLDDTTVTKLADATSLPFLLAGGLGPDNHGDFPATRTHPRFLGIDVDSAARDADGLLNTSRAQAVTHAWRTS</sequence>
<comment type="similarity">
    <text evidence="9">Belongs to the TrpF family.</text>
</comment>
<dbReference type="EMBL" id="JBFAQK010000016">
    <property type="protein sequence ID" value="MEV4681975.1"/>
    <property type="molecule type" value="Genomic_DNA"/>
</dbReference>
<evidence type="ECO:0000256" key="6">
    <source>
        <dbReference type="ARBA" id="ARBA00022822"/>
    </source>
</evidence>
<gene>
    <name evidence="9" type="primary">trpF</name>
    <name evidence="11" type="ORF">AB0K36_14490</name>
</gene>
<comment type="catalytic activity">
    <reaction evidence="1 9">
        <text>N-(5-phospho-beta-D-ribosyl)anthranilate = 1-(2-carboxyphenylamino)-1-deoxy-D-ribulose 5-phosphate</text>
        <dbReference type="Rhea" id="RHEA:21540"/>
        <dbReference type="ChEBI" id="CHEBI:18277"/>
        <dbReference type="ChEBI" id="CHEBI:58613"/>
        <dbReference type="EC" id="5.3.1.24"/>
    </reaction>
</comment>
<evidence type="ECO:0000256" key="3">
    <source>
        <dbReference type="ARBA" id="ARBA00012572"/>
    </source>
</evidence>
<keyword evidence="12" id="KW-1185">Reference proteome</keyword>
<protein>
    <recommendedName>
        <fullName evidence="4 9">N-(5'-phosphoribosyl)anthranilate isomerase</fullName>
        <shortName evidence="9">PRAI</shortName>
        <ecNumber evidence="3 9">5.3.1.24</ecNumber>
    </recommendedName>
</protein>
<dbReference type="RefSeq" id="WP_364593164.1">
    <property type="nucleotide sequence ID" value="NZ_JBFAQK010000016.1"/>
</dbReference>
<dbReference type="InterPro" id="IPR013785">
    <property type="entry name" value="Aldolase_TIM"/>
</dbReference>
<dbReference type="Pfam" id="PF00697">
    <property type="entry name" value="PRAI"/>
    <property type="match status" value="1"/>
</dbReference>
<dbReference type="PANTHER" id="PTHR42894">
    <property type="entry name" value="N-(5'-PHOSPHORIBOSYL)ANTHRANILATE ISOMERASE"/>
    <property type="match status" value="1"/>
</dbReference>
<evidence type="ECO:0000256" key="5">
    <source>
        <dbReference type="ARBA" id="ARBA00022605"/>
    </source>
</evidence>
<dbReference type="Gene3D" id="3.20.20.70">
    <property type="entry name" value="Aldolase class I"/>
    <property type="match status" value="1"/>
</dbReference>
<accession>A0ABV3HTS0</accession>
<dbReference type="Proteomes" id="UP001552521">
    <property type="component" value="Unassembled WGS sequence"/>
</dbReference>
<dbReference type="PANTHER" id="PTHR42894:SF1">
    <property type="entry name" value="N-(5'-PHOSPHORIBOSYL)ANTHRANILATE ISOMERASE"/>
    <property type="match status" value="1"/>
</dbReference>
<keyword evidence="7 9" id="KW-0057">Aromatic amino acid biosynthesis</keyword>
<comment type="caution">
    <text evidence="11">The sequence shown here is derived from an EMBL/GenBank/DDBJ whole genome shotgun (WGS) entry which is preliminary data.</text>
</comment>
<name>A0ABV3HTS0_9ACTN</name>
<keyword evidence="8 9" id="KW-0413">Isomerase</keyword>
<comment type="pathway">
    <text evidence="2 9">Amino-acid biosynthesis; L-tryptophan biosynthesis; L-tryptophan from chorismate: step 3/5.</text>
</comment>
<dbReference type="SUPFAM" id="SSF51366">
    <property type="entry name" value="Ribulose-phoshate binding barrel"/>
    <property type="match status" value="1"/>
</dbReference>
<evidence type="ECO:0000256" key="7">
    <source>
        <dbReference type="ARBA" id="ARBA00023141"/>
    </source>
</evidence>
<evidence type="ECO:0000256" key="4">
    <source>
        <dbReference type="ARBA" id="ARBA00022272"/>
    </source>
</evidence>
<evidence type="ECO:0000256" key="9">
    <source>
        <dbReference type="HAMAP-Rule" id="MF_00135"/>
    </source>
</evidence>
<dbReference type="InterPro" id="IPR044643">
    <property type="entry name" value="TrpF_fam"/>
</dbReference>
<evidence type="ECO:0000256" key="2">
    <source>
        <dbReference type="ARBA" id="ARBA00004664"/>
    </source>
</evidence>
<keyword evidence="6 9" id="KW-0822">Tryptophan biosynthesis</keyword>